<sequence length="175" mass="19866">MKKLVPVFSFLVLALFWTSCKNSNSPQAVTEKFLVSFSKMDYTTAKNLSTQNTWAMLDILASFTKEMPEAEKNALFQNFKVKVTDSKKESDSTMIVTYVTDPKILPFNKLRLLQQKDIEGNIRWKVDISTLDLVGGEESYIEEEHQAVEEDVQRDAVDTVKVDEPPAAPAPKKKK</sequence>
<feature type="region of interest" description="Disordered" evidence="1">
    <location>
        <begin position="142"/>
        <end position="175"/>
    </location>
</feature>
<dbReference type="PROSITE" id="PS51257">
    <property type="entry name" value="PROKAR_LIPOPROTEIN"/>
    <property type="match status" value="1"/>
</dbReference>
<accession>A0A2P8CYU7</accession>
<dbReference type="EMBL" id="PYGD01000009">
    <property type="protein sequence ID" value="PSK90155.1"/>
    <property type="molecule type" value="Genomic_DNA"/>
</dbReference>
<dbReference type="Proteomes" id="UP000240572">
    <property type="component" value="Unassembled WGS sequence"/>
</dbReference>
<gene>
    <name evidence="2" type="ORF">B0I18_109161</name>
</gene>
<evidence type="ECO:0000256" key="1">
    <source>
        <dbReference type="SAM" id="MobiDB-lite"/>
    </source>
</evidence>
<dbReference type="AlphaFoldDB" id="A0A2P8CYU7"/>
<protein>
    <submittedName>
        <fullName evidence="2">Uncharacterized protein DUF4878</fullName>
    </submittedName>
</protein>
<organism evidence="2 3">
    <name type="scientific">Taibaiella chishuiensis</name>
    <dbReference type="NCBI Taxonomy" id="1434707"/>
    <lineage>
        <taxon>Bacteria</taxon>
        <taxon>Pseudomonadati</taxon>
        <taxon>Bacteroidota</taxon>
        <taxon>Chitinophagia</taxon>
        <taxon>Chitinophagales</taxon>
        <taxon>Chitinophagaceae</taxon>
        <taxon>Taibaiella</taxon>
    </lineage>
</organism>
<dbReference type="RefSeq" id="WP_106524493.1">
    <property type="nucleotide sequence ID" value="NZ_PYGD01000009.1"/>
</dbReference>
<feature type="compositionally biased region" description="Basic and acidic residues" evidence="1">
    <location>
        <begin position="142"/>
        <end position="164"/>
    </location>
</feature>
<keyword evidence="3" id="KW-1185">Reference proteome</keyword>
<evidence type="ECO:0000313" key="2">
    <source>
        <dbReference type="EMBL" id="PSK90155.1"/>
    </source>
</evidence>
<comment type="caution">
    <text evidence="2">The sequence shown here is derived from an EMBL/GenBank/DDBJ whole genome shotgun (WGS) entry which is preliminary data.</text>
</comment>
<reference evidence="2 3" key="1">
    <citation type="submission" date="2018-03" db="EMBL/GenBank/DDBJ databases">
        <title>Genomic Encyclopedia of Type Strains, Phase III (KMG-III): the genomes of soil and plant-associated and newly described type strains.</title>
        <authorList>
            <person name="Whitman W."/>
        </authorList>
    </citation>
    <scope>NUCLEOTIDE SEQUENCE [LARGE SCALE GENOMIC DNA]</scope>
    <source>
        <strain evidence="2 3">CGMCC 1.12700</strain>
    </source>
</reference>
<dbReference type="OrthoDB" id="665714at2"/>
<proteinExistence type="predicted"/>
<name>A0A2P8CYU7_9BACT</name>
<evidence type="ECO:0000313" key="3">
    <source>
        <dbReference type="Proteomes" id="UP000240572"/>
    </source>
</evidence>